<evidence type="ECO:0000256" key="7">
    <source>
        <dbReference type="SAM" id="MobiDB-lite"/>
    </source>
</evidence>
<dbReference type="GO" id="GO:0003700">
    <property type="term" value="F:DNA-binding transcription factor activity"/>
    <property type="evidence" value="ECO:0007669"/>
    <property type="project" value="TreeGrafter"/>
</dbReference>
<evidence type="ECO:0000256" key="6">
    <source>
        <dbReference type="ARBA" id="ARBA00023242"/>
    </source>
</evidence>
<dbReference type="InterPro" id="IPR036647">
    <property type="entry name" value="GTF2I-like_rpt_sf"/>
</dbReference>
<dbReference type="FunFam" id="3.90.1460.10:FF:000005">
    <property type="entry name" value="general transcription factor II-I repeat domain-containing protein 1"/>
    <property type="match status" value="1"/>
</dbReference>
<organism evidence="8 9">
    <name type="scientific">Erpornis zantholeuca</name>
    <dbReference type="NCBI Taxonomy" id="1112836"/>
    <lineage>
        <taxon>Eukaryota</taxon>
        <taxon>Metazoa</taxon>
        <taxon>Chordata</taxon>
        <taxon>Craniata</taxon>
        <taxon>Vertebrata</taxon>
        <taxon>Euteleostomi</taxon>
        <taxon>Archelosauria</taxon>
        <taxon>Archosauria</taxon>
        <taxon>Dinosauria</taxon>
        <taxon>Saurischia</taxon>
        <taxon>Theropoda</taxon>
        <taxon>Coelurosauria</taxon>
        <taxon>Aves</taxon>
        <taxon>Neognathae</taxon>
        <taxon>Neoaves</taxon>
        <taxon>Telluraves</taxon>
        <taxon>Australaves</taxon>
        <taxon>Passeriformes</taxon>
        <taxon>Sylvioidea</taxon>
        <taxon>Timaliidae</taxon>
        <taxon>Erpornis</taxon>
    </lineage>
</organism>
<evidence type="ECO:0000256" key="3">
    <source>
        <dbReference type="ARBA" id="ARBA00023015"/>
    </source>
</evidence>
<dbReference type="Gene3D" id="3.90.1460.10">
    <property type="entry name" value="GTF2I-like"/>
    <property type="match status" value="4"/>
</dbReference>
<comment type="caution">
    <text evidence="8">The sequence shown here is derived from an EMBL/GenBank/DDBJ whole genome shotgun (WGS) entry which is preliminary data.</text>
</comment>
<keyword evidence="2" id="KW-0677">Repeat</keyword>
<gene>
    <name evidence="8" type="primary">Gtf2ird1</name>
    <name evidence="8" type="ORF">ERPZAN_R05340</name>
</gene>
<keyword evidence="6" id="KW-0539">Nucleus</keyword>
<keyword evidence="3" id="KW-0805">Transcription regulation</keyword>
<dbReference type="GO" id="GO:0005634">
    <property type="term" value="C:nucleus"/>
    <property type="evidence" value="ECO:0007669"/>
    <property type="project" value="UniProtKB-SubCell"/>
</dbReference>
<evidence type="ECO:0000256" key="1">
    <source>
        <dbReference type="ARBA" id="ARBA00004123"/>
    </source>
</evidence>
<keyword evidence="4" id="KW-0238">DNA-binding</keyword>
<evidence type="ECO:0000256" key="2">
    <source>
        <dbReference type="ARBA" id="ARBA00022737"/>
    </source>
</evidence>
<evidence type="ECO:0000313" key="8">
    <source>
        <dbReference type="EMBL" id="NXS87603.1"/>
    </source>
</evidence>
<evidence type="ECO:0000256" key="4">
    <source>
        <dbReference type="ARBA" id="ARBA00023125"/>
    </source>
</evidence>
<evidence type="ECO:0000256" key="5">
    <source>
        <dbReference type="ARBA" id="ARBA00023163"/>
    </source>
</evidence>
<keyword evidence="5" id="KW-0804">Transcription</keyword>
<feature type="region of interest" description="Disordered" evidence="7">
    <location>
        <begin position="219"/>
        <end position="239"/>
    </location>
</feature>
<comment type="subcellular location">
    <subcellularLocation>
        <location evidence="1">Nucleus</location>
    </subcellularLocation>
</comment>
<keyword evidence="9" id="KW-1185">Reference proteome</keyword>
<dbReference type="PROSITE" id="PS51139">
    <property type="entry name" value="GTF2I"/>
    <property type="match status" value="4"/>
</dbReference>
<feature type="non-terminal residue" evidence="8">
    <location>
        <position position="722"/>
    </location>
</feature>
<dbReference type="SUPFAM" id="SSF117773">
    <property type="entry name" value="GTF2I-like repeat"/>
    <property type="match status" value="3"/>
</dbReference>
<dbReference type="Proteomes" id="UP000545329">
    <property type="component" value="Unassembled WGS sequence"/>
</dbReference>
<proteinExistence type="predicted"/>
<sequence length="722" mass="80256">MALAGKPLDVTLTTSRADQWNMVFPQRDEIITSLVSALDSMCLALSKLNAEVACIAIHEESAFVVGTEKGRVFLSTRKELQADFQKFCRIQQRKEQDTEVQKKAKECGQRLLRVSPDQGSDVYLLRKMVEEVFDVLYSEAMGKSSVVPLPYERFLKEPGSLAVTGLPEGISFKKPLEYDVKSLMAILEHSHSIRFRLKRPADEPSREPNPNIELTCSSLASKGSRDSGANGPVAKSTTQDAPSTIAVTNFLYGVSLPTPVAIDLKQEVSSGLPGPTAVGEALLARPAGELKVPSSQEYSDCCGQKSSVSGGPLIQNVHSSKRILFSIVHDKTDKWDSFIKETEDINTLRECVQILFNSRYAEALGLDHMVPVPYRKIACDPEAVEIIGIPDKIPFKRPCTYGVPKLKRILEERHNIHFVIKRMFDERIFTGSKFTKDPTKLEPSSPPRDISPEPHRGAMLDLVGTSQANSRTFSQSCFTQRGTSGELGGIRQIKIEPDELNIIQITVPDRSPAPVEMHDPVPTHMALDESRYILETVAEKGSSEESRHEEKQIEGSDGIGDVLSHLRKQVEILFNSRYAKAIGISEPVKVPYSKFLMYPEDLFVVGLPEGILLRRPNCFGIAKLKKILQASNNIQFIIKRPELLAEGIKESVSDSAAAKAADERDSSEVLLEDAVKRQGFQENYDARLSRIDIANTLREQVQDLFNKKYGEKTGLFYSPLIP</sequence>
<feature type="non-terminal residue" evidence="8">
    <location>
        <position position="1"/>
    </location>
</feature>
<evidence type="ECO:0000313" key="9">
    <source>
        <dbReference type="Proteomes" id="UP000545329"/>
    </source>
</evidence>
<protein>
    <submittedName>
        <fullName evidence="8">GT2D1 protein</fullName>
    </submittedName>
</protein>
<dbReference type="PANTHER" id="PTHR46304">
    <property type="entry name" value="GENERAL TRANSCRIPTION FACTOR II-I REPEAT DOMAIN-CONTAINING PROTEIN 1"/>
    <property type="match status" value="1"/>
</dbReference>
<dbReference type="AlphaFoldDB" id="A0A7L2XYI7"/>
<dbReference type="GO" id="GO:0003677">
    <property type="term" value="F:DNA binding"/>
    <property type="evidence" value="ECO:0007669"/>
    <property type="project" value="UniProtKB-KW"/>
</dbReference>
<dbReference type="OrthoDB" id="9876044at2759"/>
<dbReference type="PANTHER" id="PTHR46304:SF1">
    <property type="entry name" value="GENERAL TRANSCRIPTION FACTOR II-I REPEAT DOMAIN-CONTAINING PROTEIN 1"/>
    <property type="match status" value="1"/>
</dbReference>
<name>A0A7L2XYI7_9PASS</name>
<dbReference type="EMBL" id="VZTN01029750">
    <property type="protein sequence ID" value="NXS87603.1"/>
    <property type="molecule type" value="Genomic_DNA"/>
</dbReference>
<dbReference type="InterPro" id="IPR004212">
    <property type="entry name" value="GTF2I"/>
</dbReference>
<reference evidence="8 9" key="1">
    <citation type="submission" date="2019-09" db="EMBL/GenBank/DDBJ databases">
        <title>Bird 10,000 Genomes (B10K) Project - Family phase.</title>
        <authorList>
            <person name="Zhang G."/>
        </authorList>
    </citation>
    <scope>NUCLEOTIDE SEQUENCE [LARGE SCALE GENOMIC DNA]</scope>
    <source>
        <strain evidence="8">B10K-DU-002-58</strain>
        <tissue evidence="8">Muscle</tissue>
    </source>
</reference>
<feature type="region of interest" description="Disordered" evidence="7">
    <location>
        <begin position="435"/>
        <end position="457"/>
    </location>
</feature>
<accession>A0A7L2XYI7</accession>
<dbReference type="Pfam" id="PF02946">
    <property type="entry name" value="GTF2I"/>
    <property type="match status" value="3"/>
</dbReference>